<dbReference type="OrthoDB" id="529131at2"/>
<dbReference type="PANTHER" id="PTHR12526">
    <property type="entry name" value="GLYCOSYLTRANSFERASE"/>
    <property type="match status" value="1"/>
</dbReference>
<dbReference type="Pfam" id="PF00534">
    <property type="entry name" value="Glycos_transf_1"/>
    <property type="match status" value="1"/>
</dbReference>
<feature type="domain" description="Glycosyl transferase family 1" evidence="1">
    <location>
        <begin position="180"/>
        <end position="331"/>
    </location>
</feature>
<evidence type="ECO:0000259" key="1">
    <source>
        <dbReference type="Pfam" id="PF00534"/>
    </source>
</evidence>
<dbReference type="EMBL" id="CP023036">
    <property type="protein sequence ID" value="AXY23105.1"/>
    <property type="molecule type" value="Genomic_DNA"/>
</dbReference>
<reference evidence="3 4" key="1">
    <citation type="submission" date="2017-08" db="EMBL/GenBank/DDBJ databases">
        <title>Complete genome sequence of Gluconacetobacter saccharivorans CV1 isolated from Fermented Vinegar.</title>
        <authorList>
            <person name="Kim S.-Y."/>
        </authorList>
    </citation>
    <scope>NUCLEOTIDE SEQUENCE [LARGE SCALE GENOMIC DNA]</scope>
    <source>
        <strain evidence="3 4">CV1</strain>
    </source>
</reference>
<keyword evidence="4" id="KW-1185">Reference proteome</keyword>
<evidence type="ECO:0000313" key="4">
    <source>
        <dbReference type="Proteomes" id="UP000264120"/>
    </source>
</evidence>
<dbReference type="PANTHER" id="PTHR12526:SF630">
    <property type="entry name" value="GLYCOSYLTRANSFERASE"/>
    <property type="match status" value="1"/>
</dbReference>
<evidence type="ECO:0000313" key="3">
    <source>
        <dbReference type="EMBL" id="AXY23105.1"/>
    </source>
</evidence>
<dbReference type="RefSeq" id="WP_118963161.1">
    <property type="nucleotide sequence ID" value="NZ_CP023036.1"/>
</dbReference>
<keyword evidence="3" id="KW-0808">Transferase</keyword>
<dbReference type="Gene3D" id="3.40.50.2000">
    <property type="entry name" value="Glycogen Phosphorylase B"/>
    <property type="match status" value="2"/>
</dbReference>
<protein>
    <submittedName>
        <fullName evidence="3">Glycogen synthase</fullName>
        <ecNumber evidence="3">2.4.1.11</ecNumber>
    </submittedName>
</protein>
<dbReference type="SUPFAM" id="SSF53756">
    <property type="entry name" value="UDP-Glycosyltransferase/glycogen phosphorylase"/>
    <property type="match status" value="1"/>
</dbReference>
<gene>
    <name evidence="3" type="ORF">CD178_02356</name>
</gene>
<dbReference type="InterPro" id="IPR028098">
    <property type="entry name" value="Glyco_trans_4-like_N"/>
</dbReference>
<dbReference type="CDD" id="cd03801">
    <property type="entry name" value="GT4_PimA-like"/>
    <property type="match status" value="1"/>
</dbReference>
<evidence type="ECO:0000259" key="2">
    <source>
        <dbReference type="Pfam" id="PF13439"/>
    </source>
</evidence>
<dbReference type="InterPro" id="IPR001296">
    <property type="entry name" value="Glyco_trans_1"/>
</dbReference>
<dbReference type="EC" id="2.4.1.11" evidence="3"/>
<dbReference type="AlphaFoldDB" id="A0A347WE12"/>
<dbReference type="Proteomes" id="UP000264120">
    <property type="component" value="Chromosome"/>
</dbReference>
<name>A0A347WE12_9PROT</name>
<dbReference type="KEGG" id="ksc:CD178_02356"/>
<organism evidence="3 4">
    <name type="scientific">Komagataeibacter saccharivorans</name>
    <dbReference type="NCBI Taxonomy" id="265959"/>
    <lineage>
        <taxon>Bacteria</taxon>
        <taxon>Pseudomonadati</taxon>
        <taxon>Pseudomonadota</taxon>
        <taxon>Alphaproteobacteria</taxon>
        <taxon>Acetobacterales</taxon>
        <taxon>Acetobacteraceae</taxon>
        <taxon>Komagataeibacter</taxon>
    </lineage>
</organism>
<proteinExistence type="predicted"/>
<feature type="domain" description="Glycosyltransferase subfamily 4-like N-terminal" evidence="2">
    <location>
        <begin position="24"/>
        <end position="160"/>
    </location>
</feature>
<sequence length="359" mass="40234">MRIAYVINSLEGGGAAFPVPAITSVFREAGHTVKVFALARRDGLAIPLCEKAGLEYCICPYGEKQPIRMFLWLRRALRAWQPDLIWTSLTRSTAMGALIGILERKPVVSWQHSAFLKAGNLRLLRALRNTPRIWVGDSEYVTEVTRQRLDLPDARMACWPIFCVRTDVPQAAPWQPGEVIRIASLGRFSPEKGYDELIDALVMLRGRDLPAFEVTICGRGKERERLETKKRALGLDNLHLHDFVHDVPDFLATQHLYVQPSHWEGFCVAVHDAMQAGLPVIGTAVGELNHSLQEGRTGWKVPPRDAAALAECMARVLSRPAELHATGCNARAYVREHFSHTNFTRIGRDILHRAMPGRA</sequence>
<dbReference type="GO" id="GO:0004373">
    <property type="term" value="F:alpha-1,4-glucan glucosyltransferase (UDP-glucose donor) activity"/>
    <property type="evidence" value="ECO:0007669"/>
    <property type="project" value="UniProtKB-EC"/>
</dbReference>
<keyword evidence="3" id="KW-0328">Glycosyltransferase</keyword>
<dbReference type="Pfam" id="PF13439">
    <property type="entry name" value="Glyco_transf_4"/>
    <property type="match status" value="1"/>
</dbReference>
<accession>A0A347WE12</accession>